<dbReference type="PANTHER" id="PTHR30474">
    <property type="entry name" value="CELL CYCLE PROTEIN"/>
    <property type="match status" value="1"/>
</dbReference>
<feature type="transmembrane region" description="Helical" evidence="11">
    <location>
        <begin position="140"/>
        <end position="160"/>
    </location>
</feature>
<dbReference type="GO" id="GO:0071555">
    <property type="term" value="P:cell wall organization"/>
    <property type="evidence" value="ECO:0007669"/>
    <property type="project" value="UniProtKB-KW"/>
</dbReference>
<feature type="transmembrane region" description="Helical" evidence="11">
    <location>
        <begin position="80"/>
        <end position="100"/>
    </location>
</feature>
<dbReference type="GO" id="GO:0009252">
    <property type="term" value="P:peptidoglycan biosynthetic process"/>
    <property type="evidence" value="ECO:0007669"/>
    <property type="project" value="UniProtKB-UniRule"/>
</dbReference>
<dbReference type="EMBL" id="SOBG01000006">
    <property type="protein sequence ID" value="TDT69201.1"/>
    <property type="molecule type" value="Genomic_DNA"/>
</dbReference>
<keyword evidence="8 11" id="KW-1133">Transmembrane helix</keyword>
<feature type="transmembrane region" description="Helical" evidence="11">
    <location>
        <begin position="190"/>
        <end position="208"/>
    </location>
</feature>
<evidence type="ECO:0000256" key="11">
    <source>
        <dbReference type="HAMAP-Rule" id="MF_02079"/>
    </source>
</evidence>
<keyword evidence="3 11" id="KW-0328">Glycosyltransferase</keyword>
<dbReference type="GO" id="GO:0015648">
    <property type="term" value="F:lipid-linked peptidoglycan transporter activity"/>
    <property type="evidence" value="ECO:0007669"/>
    <property type="project" value="TreeGrafter"/>
</dbReference>
<comment type="catalytic activity">
    <reaction evidence="11">
        <text>[GlcNAc-(1-&gt;4)-Mur2Ac(oyl-L-Ala-gamma-D-Glu-L-Lys-D-Ala-D-Ala)](n)-di-trans,octa-cis-undecaprenyl diphosphate + beta-D-GlcNAc-(1-&gt;4)-Mur2Ac(oyl-L-Ala-gamma-D-Glu-L-Lys-D-Ala-D-Ala)-di-trans,octa-cis-undecaprenyl diphosphate = [GlcNAc-(1-&gt;4)-Mur2Ac(oyl-L-Ala-gamma-D-Glu-L-Lys-D-Ala-D-Ala)](n+1)-di-trans,octa-cis-undecaprenyl diphosphate + di-trans,octa-cis-undecaprenyl diphosphate + H(+)</text>
        <dbReference type="Rhea" id="RHEA:23708"/>
        <dbReference type="Rhea" id="RHEA-COMP:9602"/>
        <dbReference type="Rhea" id="RHEA-COMP:9603"/>
        <dbReference type="ChEBI" id="CHEBI:15378"/>
        <dbReference type="ChEBI" id="CHEBI:58405"/>
        <dbReference type="ChEBI" id="CHEBI:60033"/>
        <dbReference type="ChEBI" id="CHEBI:78435"/>
        <dbReference type="EC" id="2.4.99.28"/>
    </reaction>
</comment>
<organism evidence="12 13">
    <name type="scientific">Hypnocyclicus thermotrophus</name>
    <dbReference type="NCBI Taxonomy" id="1627895"/>
    <lineage>
        <taxon>Bacteria</taxon>
        <taxon>Fusobacteriati</taxon>
        <taxon>Fusobacteriota</taxon>
        <taxon>Fusobacteriia</taxon>
        <taxon>Fusobacteriales</taxon>
        <taxon>Fusobacteriaceae</taxon>
        <taxon>Hypnocyclicus</taxon>
    </lineage>
</organism>
<dbReference type="InterPro" id="IPR018365">
    <property type="entry name" value="Cell_cycle_FtsW-rel_CS"/>
</dbReference>
<feature type="transmembrane region" description="Helical" evidence="11">
    <location>
        <begin position="339"/>
        <end position="361"/>
    </location>
</feature>
<sequence length="370" mass="41626">MKTNSRTISKLNKRLKKLDYVFIINIIIIFSFGLMTIYSATRVKTDTFIIKEIIFGIMSIVVFLVFSLIDYRIYSKNAKLIYIFNILFLLSIYIFGSKILGATRWIKLGPINIQPSEFAKIFFILTFSEHLVNGYNKNFYGLKSVFISSIHLIPIFLLIVKQPDLGTSLVLVFLYMELIFLNNIDLKTYISLIFLGIVSIPIGYFFFLKEYQKKRILTFLNPEADILGSGWNVIQSMIAVGSGGVFGKGLFQGTQNKLKFLPESHTDFIFAVLSEELGFVGSGFLVILYLFLVFSIIKIGNKSEDKYGSLVAYGIAGIIFFHSIVNIGMVIGIMPVTGLPLLLMSYGGSSLLFTAMILGIVQSIKIYGSK</sequence>
<evidence type="ECO:0000256" key="2">
    <source>
        <dbReference type="ARBA" id="ARBA00022475"/>
    </source>
</evidence>
<dbReference type="HAMAP" id="MF_02079">
    <property type="entry name" value="PGT_RodA"/>
    <property type="match status" value="1"/>
</dbReference>
<dbReference type="AlphaFoldDB" id="A0AA46DXZ9"/>
<keyword evidence="9 11" id="KW-0472">Membrane</keyword>
<evidence type="ECO:0000256" key="4">
    <source>
        <dbReference type="ARBA" id="ARBA00022679"/>
    </source>
</evidence>
<proteinExistence type="inferred from homology"/>
<feature type="transmembrane region" description="Helical" evidence="11">
    <location>
        <begin position="167"/>
        <end position="184"/>
    </location>
</feature>
<evidence type="ECO:0000256" key="3">
    <source>
        <dbReference type="ARBA" id="ARBA00022676"/>
    </source>
</evidence>
<dbReference type="GO" id="GO:0008360">
    <property type="term" value="P:regulation of cell shape"/>
    <property type="evidence" value="ECO:0007669"/>
    <property type="project" value="UniProtKB-KW"/>
</dbReference>
<keyword evidence="10 11" id="KW-0961">Cell wall biogenesis/degradation</keyword>
<comment type="similarity">
    <text evidence="11">Belongs to the SEDS family. MrdB/RodA subfamily.</text>
</comment>
<evidence type="ECO:0000256" key="5">
    <source>
        <dbReference type="ARBA" id="ARBA00022692"/>
    </source>
</evidence>
<comment type="pathway">
    <text evidence="11">Cell wall biogenesis; peptidoglycan biosynthesis.</text>
</comment>
<keyword evidence="2 11" id="KW-1003">Cell membrane</keyword>
<comment type="caution">
    <text evidence="12">The sequence shown here is derived from an EMBL/GenBank/DDBJ whole genome shotgun (WGS) entry which is preliminary data.</text>
</comment>
<feature type="transmembrane region" description="Helical" evidence="11">
    <location>
        <begin position="229"/>
        <end position="251"/>
    </location>
</feature>
<comment type="function">
    <text evidence="11">Peptidoglycan polymerase that is essential for cell wall elongation.</text>
</comment>
<evidence type="ECO:0000256" key="7">
    <source>
        <dbReference type="ARBA" id="ARBA00022984"/>
    </source>
</evidence>
<dbReference type="InterPro" id="IPR001182">
    <property type="entry name" value="FtsW/RodA"/>
</dbReference>
<evidence type="ECO:0000256" key="9">
    <source>
        <dbReference type="ARBA" id="ARBA00023136"/>
    </source>
</evidence>
<reference evidence="12 13" key="1">
    <citation type="submission" date="2019-03" db="EMBL/GenBank/DDBJ databases">
        <title>Genomic Encyclopedia of Type Strains, Phase IV (KMG-IV): sequencing the most valuable type-strain genomes for metagenomic binning, comparative biology and taxonomic classification.</title>
        <authorList>
            <person name="Goeker M."/>
        </authorList>
    </citation>
    <scope>NUCLEOTIDE SEQUENCE [LARGE SCALE GENOMIC DNA]</scope>
    <source>
        <strain evidence="12 13">DSM 100055</strain>
    </source>
</reference>
<protein>
    <recommendedName>
        <fullName evidence="11">Peptidoglycan glycosyltransferase RodA</fullName>
        <shortName evidence="11">PGT</shortName>
        <ecNumber evidence="11">2.4.99.28</ecNumber>
    </recommendedName>
    <alternativeName>
        <fullName evidence="11">Cell elongation protein RodA</fullName>
    </alternativeName>
    <alternativeName>
        <fullName evidence="11">Cell wall polymerase</fullName>
    </alternativeName>
    <alternativeName>
        <fullName evidence="11">Peptidoglycan polymerase</fullName>
        <shortName evidence="11">PG polymerase</shortName>
    </alternativeName>
</protein>
<evidence type="ECO:0000256" key="8">
    <source>
        <dbReference type="ARBA" id="ARBA00022989"/>
    </source>
</evidence>
<accession>A0AA46DXZ9</accession>
<keyword evidence="7 11" id="KW-0573">Peptidoglycan synthesis</keyword>
<evidence type="ECO:0000256" key="6">
    <source>
        <dbReference type="ARBA" id="ARBA00022960"/>
    </source>
</evidence>
<dbReference type="EC" id="2.4.99.28" evidence="11"/>
<gene>
    <name evidence="11" type="primary">rodA</name>
    <name evidence="12" type="ORF">EV215_1543</name>
</gene>
<dbReference type="GO" id="GO:0051301">
    <property type="term" value="P:cell division"/>
    <property type="evidence" value="ECO:0007669"/>
    <property type="project" value="InterPro"/>
</dbReference>
<evidence type="ECO:0000256" key="1">
    <source>
        <dbReference type="ARBA" id="ARBA00004141"/>
    </source>
</evidence>
<dbReference type="GO" id="GO:0008955">
    <property type="term" value="F:peptidoglycan glycosyltransferase activity"/>
    <property type="evidence" value="ECO:0007669"/>
    <property type="project" value="UniProtKB-UniRule"/>
</dbReference>
<name>A0AA46DXZ9_9FUSO</name>
<dbReference type="GO" id="GO:0005886">
    <property type="term" value="C:plasma membrane"/>
    <property type="evidence" value="ECO:0007669"/>
    <property type="project" value="UniProtKB-SubCell"/>
</dbReference>
<keyword evidence="13" id="KW-1185">Reference proteome</keyword>
<dbReference type="GO" id="GO:0032153">
    <property type="term" value="C:cell division site"/>
    <property type="evidence" value="ECO:0007669"/>
    <property type="project" value="TreeGrafter"/>
</dbReference>
<dbReference type="NCBIfam" id="TIGR02210">
    <property type="entry name" value="rodA_shape"/>
    <property type="match status" value="1"/>
</dbReference>
<keyword evidence="6 11" id="KW-0133">Cell shape</keyword>
<keyword evidence="5 11" id="KW-0812">Transmembrane</keyword>
<dbReference type="PANTHER" id="PTHR30474:SF1">
    <property type="entry name" value="PEPTIDOGLYCAN GLYCOSYLTRANSFERASE MRDB"/>
    <property type="match status" value="1"/>
</dbReference>
<feature type="transmembrane region" description="Helical" evidence="11">
    <location>
        <begin position="20"/>
        <end position="41"/>
    </location>
</feature>
<feature type="transmembrane region" description="Helical" evidence="11">
    <location>
        <begin position="309"/>
        <end position="333"/>
    </location>
</feature>
<dbReference type="PROSITE" id="PS00428">
    <property type="entry name" value="FTSW_RODA_SPOVE"/>
    <property type="match status" value="1"/>
</dbReference>
<dbReference type="Pfam" id="PF01098">
    <property type="entry name" value="FTSW_RODA_SPOVE"/>
    <property type="match status" value="1"/>
</dbReference>
<feature type="transmembrane region" description="Helical" evidence="11">
    <location>
        <begin position="277"/>
        <end position="297"/>
    </location>
</feature>
<evidence type="ECO:0000313" key="12">
    <source>
        <dbReference type="EMBL" id="TDT69201.1"/>
    </source>
</evidence>
<evidence type="ECO:0000313" key="13">
    <source>
        <dbReference type="Proteomes" id="UP000294678"/>
    </source>
</evidence>
<dbReference type="InterPro" id="IPR011923">
    <property type="entry name" value="RodA/MrdB"/>
</dbReference>
<comment type="subcellular location">
    <subcellularLocation>
        <location evidence="11">Cell membrane</location>
        <topology evidence="11">Multi-pass membrane protein</topology>
    </subcellularLocation>
    <subcellularLocation>
        <location evidence="1">Membrane</location>
        <topology evidence="1">Multi-pass membrane protein</topology>
    </subcellularLocation>
</comment>
<evidence type="ECO:0000256" key="10">
    <source>
        <dbReference type="ARBA" id="ARBA00023316"/>
    </source>
</evidence>
<keyword evidence="4 11" id="KW-0808">Transferase</keyword>
<feature type="transmembrane region" description="Helical" evidence="11">
    <location>
        <begin position="53"/>
        <end position="73"/>
    </location>
</feature>
<dbReference type="RefSeq" id="WP_134113412.1">
    <property type="nucleotide sequence ID" value="NZ_SOBG01000006.1"/>
</dbReference>
<dbReference type="Proteomes" id="UP000294678">
    <property type="component" value="Unassembled WGS sequence"/>
</dbReference>